<protein>
    <submittedName>
        <fullName evidence="1">Uncharacterized protein</fullName>
    </submittedName>
</protein>
<organism evidence="1 2">
    <name type="scientific">Avena sativa</name>
    <name type="common">Oat</name>
    <dbReference type="NCBI Taxonomy" id="4498"/>
    <lineage>
        <taxon>Eukaryota</taxon>
        <taxon>Viridiplantae</taxon>
        <taxon>Streptophyta</taxon>
        <taxon>Embryophyta</taxon>
        <taxon>Tracheophyta</taxon>
        <taxon>Spermatophyta</taxon>
        <taxon>Magnoliopsida</taxon>
        <taxon>Liliopsida</taxon>
        <taxon>Poales</taxon>
        <taxon>Poaceae</taxon>
        <taxon>BOP clade</taxon>
        <taxon>Pooideae</taxon>
        <taxon>Poodae</taxon>
        <taxon>Poeae</taxon>
        <taxon>Poeae Chloroplast Group 1 (Aveneae type)</taxon>
        <taxon>Aveninae</taxon>
        <taxon>Avena</taxon>
    </lineage>
</organism>
<dbReference type="Proteomes" id="UP001732700">
    <property type="component" value="Chromosome 3C"/>
</dbReference>
<evidence type="ECO:0000313" key="2">
    <source>
        <dbReference type="Proteomes" id="UP001732700"/>
    </source>
</evidence>
<accession>A0ACD5VLN1</accession>
<sequence length="310" mass="33802">MDNGPHCTCEKSECLQRYCHCFEGRFYCTDECSCHNCHNTQDNADEVDEQADNISKKKPDAFKPKVIGSAAAARDGSGLQEPQHHQQEARVHVKGCNCRKSECKKLYCECFKVCMPISSLCFLTYYFCLYYSTYAVRSDCGCLESKHQVGCSVLCQCIGCANKFGVKGVLPAAEVDTDSPTGTSGGSAATFAGSDGASSAIDGIFSVPADQANMVDVFESIPILGDWTDWCVDLVPQTRAMGGGGLEAMFQNFNDRDNFQHNADPQTHQGFAQYDGSLSNDADSVLQQDPSNSHSFRLNHGSQINKCDGF</sequence>
<evidence type="ECO:0000313" key="1">
    <source>
        <dbReference type="EnsemblPlants" id="AVESA.00010b.r2.3CG0471360.2.CDS"/>
    </source>
</evidence>
<reference evidence="1" key="2">
    <citation type="submission" date="2025-09" db="UniProtKB">
        <authorList>
            <consortium name="EnsemblPlants"/>
        </authorList>
    </citation>
    <scope>IDENTIFICATION</scope>
</reference>
<reference evidence="1" key="1">
    <citation type="submission" date="2021-05" db="EMBL/GenBank/DDBJ databases">
        <authorList>
            <person name="Scholz U."/>
            <person name="Mascher M."/>
            <person name="Fiebig A."/>
        </authorList>
    </citation>
    <scope>NUCLEOTIDE SEQUENCE [LARGE SCALE GENOMIC DNA]</scope>
</reference>
<proteinExistence type="predicted"/>
<dbReference type="EnsemblPlants" id="AVESA.00010b.r2.3CG0471360.2">
    <property type="protein sequence ID" value="AVESA.00010b.r2.3CG0471360.2.CDS"/>
    <property type="gene ID" value="AVESA.00010b.r2.3CG0471360"/>
</dbReference>
<keyword evidence="2" id="KW-1185">Reference proteome</keyword>
<name>A0ACD5VLN1_AVESA</name>